<dbReference type="OrthoDB" id="372224at2157"/>
<comment type="similarity">
    <text evidence="2">Belongs to the SAM hydrolase / SAM-dependent halogenase family.</text>
</comment>
<evidence type="ECO:0000259" key="3">
    <source>
        <dbReference type="Pfam" id="PF01887"/>
    </source>
</evidence>
<proteinExistence type="inferred from homology"/>
<evidence type="ECO:0000256" key="1">
    <source>
        <dbReference type="ARBA" id="ARBA00022691"/>
    </source>
</evidence>
<dbReference type="STRING" id="351160.RRC488"/>
<keyword evidence="6" id="KW-1185">Reference proteome</keyword>
<dbReference type="Pfam" id="PF20257">
    <property type="entry name" value="SAM_HAT_C"/>
    <property type="match status" value="1"/>
</dbReference>
<evidence type="ECO:0000256" key="2">
    <source>
        <dbReference type="ARBA" id="ARBA00024035"/>
    </source>
</evidence>
<dbReference type="PATRIC" id="fig|351160.9.peg.92"/>
<dbReference type="Proteomes" id="UP000000663">
    <property type="component" value="Chromosome"/>
</dbReference>
<name>Q0W0B3_METAR</name>
<dbReference type="AlphaFoldDB" id="Q0W0B3"/>
<evidence type="ECO:0000313" key="5">
    <source>
        <dbReference type="EMBL" id="CAJ38180.1"/>
    </source>
</evidence>
<dbReference type="GeneID" id="5144955"/>
<dbReference type="RefSeq" id="WP_012034413.1">
    <property type="nucleotide sequence ID" value="NC_009464.1"/>
</dbReference>
<dbReference type="InterPro" id="IPR023228">
    <property type="entry name" value="SAM_OH_AdoTrfase_N_sf"/>
</dbReference>
<dbReference type="KEGG" id="rci:RRC488"/>
<dbReference type="InterPro" id="IPR046470">
    <property type="entry name" value="SAM_HAT_C"/>
</dbReference>
<dbReference type="Gene3D" id="3.40.50.10790">
    <property type="entry name" value="S-adenosyl-l-methionine hydroxide adenosyltransferase, N-terminal"/>
    <property type="match status" value="1"/>
</dbReference>
<accession>Q0W0B3</accession>
<gene>
    <name evidence="5" type="ORF">RRC488</name>
</gene>
<dbReference type="eggNOG" id="arCOG04309">
    <property type="taxonomic scope" value="Archaea"/>
</dbReference>
<dbReference type="SUPFAM" id="SSF101852">
    <property type="entry name" value="Bacterial fluorinating enzyme, C-terminal domain"/>
    <property type="match status" value="1"/>
</dbReference>
<dbReference type="InterPro" id="IPR023227">
    <property type="entry name" value="SAM_OH_AdoTrfase_C_sf"/>
</dbReference>
<feature type="domain" description="S-adenosyl-l-methionine hydroxide adenosyltransferase N-terminal" evidence="3">
    <location>
        <begin position="5"/>
        <end position="144"/>
    </location>
</feature>
<dbReference type="PANTHER" id="PTHR35092:SF1">
    <property type="entry name" value="CHLORINASE MJ1651"/>
    <property type="match status" value="1"/>
</dbReference>
<evidence type="ECO:0000259" key="4">
    <source>
        <dbReference type="Pfam" id="PF20257"/>
    </source>
</evidence>
<evidence type="ECO:0000313" key="6">
    <source>
        <dbReference type="Proteomes" id="UP000000663"/>
    </source>
</evidence>
<reference evidence="5 6" key="1">
    <citation type="journal article" date="2006" name="Science">
        <title>Genome of rice cluster I archaea -- the key methane producers in the rice rhizosphere.</title>
        <authorList>
            <person name="Erkel C."/>
            <person name="Kube M."/>
            <person name="Reinhardt R."/>
            <person name="Liesack W."/>
        </authorList>
    </citation>
    <scope>NUCLEOTIDE SEQUENCE [LARGE SCALE GENOMIC DNA]</scope>
    <source>
        <strain evidence="6">DSM 22066 / NBRC 105507 / MRE50</strain>
    </source>
</reference>
<organism evidence="5 6">
    <name type="scientific">Methanocella arvoryzae (strain DSM 22066 / NBRC 105507 / MRE50)</name>
    <dbReference type="NCBI Taxonomy" id="351160"/>
    <lineage>
        <taxon>Archaea</taxon>
        <taxon>Methanobacteriati</taxon>
        <taxon>Methanobacteriota</taxon>
        <taxon>Stenosarchaea group</taxon>
        <taxon>Methanomicrobia</taxon>
        <taxon>Methanocellales</taxon>
        <taxon>Methanocellaceae</taxon>
        <taxon>Methanocella</taxon>
    </lineage>
</organism>
<dbReference type="EMBL" id="AM114193">
    <property type="protein sequence ID" value="CAJ38180.1"/>
    <property type="molecule type" value="Genomic_DNA"/>
</dbReference>
<sequence>MPGIVTITTDFGDIYPGVMKGVIACISAHVRTIDITNAIPAGDIRQGAFILQYASLSFPRGTVHLAVVDPGVGSSRRALVILGEEYCFVGPDNGLLLPAARAQGQFRAYEITDLEFYRKAVSPVFHGRDVFAPAAAMIAAGESVPGLREIFDPVDLDFGTSALTEDGIRGQVIYVDPFGNVITNIGGDVIGGLLFLGDTVEINGASATYVTTYHDGGAGDLLLLKGSHGMAEIAINGDRASEYTGLGAGDDILISVKDRHPAGR</sequence>
<dbReference type="InterPro" id="IPR002747">
    <property type="entry name" value="SAM_OH_AdoTrfase"/>
</dbReference>
<feature type="domain" description="S-adenosyl-l-methionine hydroxide adenosyltransferase C-terminal" evidence="4">
    <location>
        <begin position="170"/>
        <end position="252"/>
    </location>
</feature>
<dbReference type="Gene3D" id="2.40.30.90">
    <property type="entry name" value="Bacterial fluorinating enzyme like"/>
    <property type="match status" value="1"/>
</dbReference>
<dbReference type="PANTHER" id="PTHR35092">
    <property type="entry name" value="CHLORINASE MJ1651"/>
    <property type="match status" value="1"/>
</dbReference>
<keyword evidence="1" id="KW-0949">S-adenosyl-L-methionine</keyword>
<protein>
    <recommendedName>
        <fullName evidence="7">SAM-dependent chlorinase/fluorinase</fullName>
    </recommendedName>
</protein>
<evidence type="ECO:0008006" key="7">
    <source>
        <dbReference type="Google" id="ProtNLM"/>
    </source>
</evidence>
<dbReference type="SUPFAM" id="SSF102522">
    <property type="entry name" value="Bacterial fluorinating enzyme, N-terminal domain"/>
    <property type="match status" value="1"/>
</dbReference>
<dbReference type="InterPro" id="IPR046469">
    <property type="entry name" value="SAM_HAT_N"/>
</dbReference>
<dbReference type="Pfam" id="PF01887">
    <property type="entry name" value="SAM_HAT_N"/>
    <property type="match status" value="1"/>
</dbReference>
<dbReference type="PIRSF" id="PIRSF006779">
    <property type="entry name" value="UCP006779"/>
    <property type="match status" value="1"/>
</dbReference>